<dbReference type="AlphaFoldDB" id="A0A382UDP2"/>
<gene>
    <name evidence="2" type="ORF">METZ01_LOCUS385238</name>
</gene>
<proteinExistence type="predicted"/>
<sequence>MVSKNLQAIRFITVFLMYSFLYAQDLMTEMDYKRKKQTLSLDYGDDLNEFEASVLCNFDDREELKRKEEELRENIRTELNRQLLIFVKSSYESTTEGDETKSGTKFYRRLETETIRMPMPGIEYIYSKDG</sequence>
<evidence type="ECO:0000256" key="1">
    <source>
        <dbReference type="SAM" id="Phobius"/>
    </source>
</evidence>
<name>A0A382UDP2_9ZZZZ</name>
<keyword evidence="1" id="KW-1133">Transmembrane helix</keyword>
<organism evidence="2">
    <name type="scientific">marine metagenome</name>
    <dbReference type="NCBI Taxonomy" id="408172"/>
    <lineage>
        <taxon>unclassified sequences</taxon>
        <taxon>metagenomes</taxon>
        <taxon>ecological metagenomes</taxon>
    </lineage>
</organism>
<dbReference type="EMBL" id="UINC01143449">
    <property type="protein sequence ID" value="SVD32384.1"/>
    <property type="molecule type" value="Genomic_DNA"/>
</dbReference>
<feature type="non-terminal residue" evidence="2">
    <location>
        <position position="130"/>
    </location>
</feature>
<accession>A0A382UDP2</accession>
<reference evidence="2" key="1">
    <citation type="submission" date="2018-05" db="EMBL/GenBank/DDBJ databases">
        <authorList>
            <person name="Lanie J.A."/>
            <person name="Ng W.-L."/>
            <person name="Kazmierczak K.M."/>
            <person name="Andrzejewski T.M."/>
            <person name="Davidsen T.M."/>
            <person name="Wayne K.J."/>
            <person name="Tettelin H."/>
            <person name="Glass J.I."/>
            <person name="Rusch D."/>
            <person name="Podicherti R."/>
            <person name="Tsui H.-C.T."/>
            <person name="Winkler M.E."/>
        </authorList>
    </citation>
    <scope>NUCLEOTIDE SEQUENCE</scope>
</reference>
<keyword evidence="1" id="KW-0472">Membrane</keyword>
<evidence type="ECO:0000313" key="2">
    <source>
        <dbReference type="EMBL" id="SVD32384.1"/>
    </source>
</evidence>
<feature type="transmembrane region" description="Helical" evidence="1">
    <location>
        <begin position="6"/>
        <end position="27"/>
    </location>
</feature>
<protein>
    <submittedName>
        <fullName evidence="2">Uncharacterized protein</fullName>
    </submittedName>
</protein>
<keyword evidence="1" id="KW-0812">Transmembrane</keyword>